<name>A0A8S9I9K8_BRACR</name>
<accession>A0A8S9I9K8</accession>
<dbReference type="Proteomes" id="UP000712281">
    <property type="component" value="Unassembled WGS sequence"/>
</dbReference>
<gene>
    <name evidence="2" type="ORF">F2Q68_00026026</name>
</gene>
<comment type="caution">
    <text evidence="2">The sequence shown here is derived from an EMBL/GenBank/DDBJ whole genome shotgun (WGS) entry which is preliminary data.</text>
</comment>
<organism evidence="2 3">
    <name type="scientific">Brassica cretica</name>
    <name type="common">Mustard</name>
    <dbReference type="NCBI Taxonomy" id="69181"/>
    <lineage>
        <taxon>Eukaryota</taxon>
        <taxon>Viridiplantae</taxon>
        <taxon>Streptophyta</taxon>
        <taxon>Embryophyta</taxon>
        <taxon>Tracheophyta</taxon>
        <taxon>Spermatophyta</taxon>
        <taxon>Magnoliopsida</taxon>
        <taxon>eudicotyledons</taxon>
        <taxon>Gunneridae</taxon>
        <taxon>Pentapetalae</taxon>
        <taxon>rosids</taxon>
        <taxon>malvids</taxon>
        <taxon>Brassicales</taxon>
        <taxon>Brassicaceae</taxon>
        <taxon>Brassiceae</taxon>
        <taxon>Brassica</taxon>
    </lineage>
</organism>
<dbReference type="AlphaFoldDB" id="A0A8S9I9K8"/>
<protein>
    <submittedName>
        <fullName evidence="2">Uncharacterized protein</fullName>
    </submittedName>
</protein>
<evidence type="ECO:0000313" key="3">
    <source>
        <dbReference type="Proteomes" id="UP000712281"/>
    </source>
</evidence>
<dbReference type="EMBL" id="QGKW02001911">
    <property type="protein sequence ID" value="KAF2566145.1"/>
    <property type="molecule type" value="Genomic_DNA"/>
</dbReference>
<proteinExistence type="predicted"/>
<evidence type="ECO:0000313" key="2">
    <source>
        <dbReference type="EMBL" id="KAF2566145.1"/>
    </source>
</evidence>
<reference evidence="2" key="1">
    <citation type="submission" date="2019-12" db="EMBL/GenBank/DDBJ databases">
        <title>Genome sequencing and annotation of Brassica cretica.</title>
        <authorList>
            <person name="Studholme D.J."/>
            <person name="Sarris P.F."/>
        </authorList>
    </citation>
    <scope>NUCLEOTIDE SEQUENCE</scope>
    <source>
        <strain evidence="2">PFS-001/15</strain>
        <tissue evidence="2">Leaf</tissue>
    </source>
</reference>
<feature type="region of interest" description="Disordered" evidence="1">
    <location>
        <begin position="83"/>
        <end position="112"/>
    </location>
</feature>
<evidence type="ECO:0000256" key="1">
    <source>
        <dbReference type="SAM" id="MobiDB-lite"/>
    </source>
</evidence>
<feature type="compositionally biased region" description="Basic and acidic residues" evidence="1">
    <location>
        <begin position="83"/>
        <end position="96"/>
    </location>
</feature>
<sequence length="112" mass="12640">MSLSASPVPQTGVFRSIFESLRLGRSSQSIASGLLRFWISDILHIYIVLEYHMEFLEAFGCIWSSKEVFKAIIGRAEQGSEVPQRRHEVAPKHLSERPSWSDPVKSLAILTP</sequence>